<accession>A0A0P0RMC4</accession>
<reference evidence="2 3" key="1">
    <citation type="journal article" date="2014" name="Genome Announc.">
        <title>Draft Genome Sequence of the Haloacid-Degrading Burkholderia caribensis Strain MBA4.</title>
        <authorList>
            <person name="Pan Y."/>
            <person name="Kong K.F."/>
            <person name="Tsang J.S."/>
        </authorList>
    </citation>
    <scope>NUCLEOTIDE SEQUENCE [LARGE SCALE GENOMIC DNA]</scope>
    <source>
        <strain evidence="2 3">MBA4</strain>
        <plasmid evidence="3">Plasmid</plasmid>
    </source>
</reference>
<protein>
    <submittedName>
        <fullName evidence="2">Uncharacterized protein</fullName>
    </submittedName>
</protein>
<keyword evidence="1" id="KW-0472">Membrane</keyword>
<gene>
    <name evidence="2" type="ORF">K788_00037300</name>
</gene>
<name>A0A0P0RMC4_9BURK</name>
<organism evidence="2 3">
    <name type="scientific">Paraburkholderia caribensis MBA4</name>
    <dbReference type="NCBI Taxonomy" id="1323664"/>
    <lineage>
        <taxon>Bacteria</taxon>
        <taxon>Pseudomonadati</taxon>
        <taxon>Pseudomonadota</taxon>
        <taxon>Betaproteobacteria</taxon>
        <taxon>Burkholderiales</taxon>
        <taxon>Burkholderiaceae</taxon>
        <taxon>Paraburkholderia</taxon>
    </lineage>
</organism>
<keyword evidence="1" id="KW-1133">Transmembrane helix</keyword>
<keyword evidence="2" id="KW-0614">Plasmid</keyword>
<dbReference type="EMBL" id="CP012748">
    <property type="protein sequence ID" value="ALL69838.1"/>
    <property type="molecule type" value="Genomic_DNA"/>
</dbReference>
<evidence type="ECO:0000313" key="2">
    <source>
        <dbReference type="EMBL" id="ALL69838.1"/>
    </source>
</evidence>
<dbReference type="GeneID" id="69973367"/>
<dbReference type="RefSeq" id="WP_035995308.1">
    <property type="nucleotide sequence ID" value="NZ_CP012748.1"/>
</dbReference>
<feature type="transmembrane region" description="Helical" evidence="1">
    <location>
        <begin position="55"/>
        <end position="73"/>
    </location>
</feature>
<evidence type="ECO:0000256" key="1">
    <source>
        <dbReference type="SAM" id="Phobius"/>
    </source>
</evidence>
<feature type="transmembrane region" description="Helical" evidence="1">
    <location>
        <begin position="85"/>
        <end position="106"/>
    </location>
</feature>
<sequence length="136" mass="14631">MSTQQSDDVYIDDKFAVAEVVFYMLSVLQIISALMMATGSLPINLAQSATTMQRAAVTLAAVVNILCFAVAYVMVARYLKRCTSLVWRIALALLLMNLGLNAVLVVVQPGPGPVLICCLSVAGIGSLWNRRKAVKP</sequence>
<dbReference type="KEGG" id="bcai:K788_00037300"/>
<proteinExistence type="predicted"/>
<keyword evidence="1" id="KW-0812">Transmembrane</keyword>
<feature type="transmembrane region" description="Helical" evidence="1">
    <location>
        <begin position="112"/>
        <end position="129"/>
    </location>
</feature>
<dbReference type="AlphaFoldDB" id="A0A0P0RMC4"/>
<feature type="transmembrane region" description="Helical" evidence="1">
    <location>
        <begin position="20"/>
        <end position="43"/>
    </location>
</feature>
<evidence type="ECO:0000313" key="3">
    <source>
        <dbReference type="Proteomes" id="UP000019146"/>
    </source>
</evidence>
<geneLocation type="plasmid" evidence="3"/>
<dbReference type="Proteomes" id="UP000019146">
    <property type="component" value="Plasmid unnamed"/>
</dbReference>